<feature type="transmembrane region" description="Helical" evidence="6">
    <location>
        <begin position="172"/>
        <end position="191"/>
    </location>
</feature>
<name>A0AA41VSI3_PAPNU</name>
<feature type="transmembrane region" description="Helical" evidence="6">
    <location>
        <begin position="230"/>
        <end position="255"/>
    </location>
</feature>
<proteinExistence type="inferred from homology"/>
<dbReference type="GO" id="GO:0016020">
    <property type="term" value="C:membrane"/>
    <property type="evidence" value="ECO:0007669"/>
    <property type="project" value="UniProtKB-SubCell"/>
</dbReference>
<organism evidence="7 8">
    <name type="scientific">Papaver nudicaule</name>
    <name type="common">Iceland poppy</name>
    <dbReference type="NCBI Taxonomy" id="74823"/>
    <lineage>
        <taxon>Eukaryota</taxon>
        <taxon>Viridiplantae</taxon>
        <taxon>Streptophyta</taxon>
        <taxon>Embryophyta</taxon>
        <taxon>Tracheophyta</taxon>
        <taxon>Spermatophyta</taxon>
        <taxon>Magnoliopsida</taxon>
        <taxon>Ranunculales</taxon>
        <taxon>Papaveraceae</taxon>
        <taxon>Papaveroideae</taxon>
        <taxon>Papaver</taxon>
    </lineage>
</organism>
<accession>A0AA41VSI3</accession>
<comment type="caution">
    <text evidence="7">The sequence shown here is derived from an EMBL/GenBank/DDBJ whole genome shotgun (WGS) entry which is preliminary data.</text>
</comment>
<evidence type="ECO:0000313" key="7">
    <source>
        <dbReference type="EMBL" id="MCL7046623.1"/>
    </source>
</evidence>
<keyword evidence="5 6" id="KW-0472">Membrane</keyword>
<dbReference type="GO" id="GO:0042910">
    <property type="term" value="F:xenobiotic transmembrane transporter activity"/>
    <property type="evidence" value="ECO:0007669"/>
    <property type="project" value="InterPro"/>
</dbReference>
<feature type="transmembrane region" description="Helical" evidence="6">
    <location>
        <begin position="395"/>
        <end position="415"/>
    </location>
</feature>
<feature type="transmembrane region" description="Helical" evidence="6">
    <location>
        <begin position="427"/>
        <end position="447"/>
    </location>
</feature>
<comment type="similarity">
    <text evidence="2 6">Belongs to the multi antimicrobial extrusion (MATE) (TC 2.A.66.1) family.</text>
</comment>
<keyword evidence="8" id="KW-1185">Reference proteome</keyword>
<feature type="transmembrane region" description="Helical" evidence="6">
    <location>
        <begin position="140"/>
        <end position="160"/>
    </location>
</feature>
<evidence type="ECO:0000256" key="1">
    <source>
        <dbReference type="ARBA" id="ARBA00004141"/>
    </source>
</evidence>
<evidence type="ECO:0000256" key="2">
    <source>
        <dbReference type="ARBA" id="ARBA00010199"/>
    </source>
</evidence>
<feature type="transmembrane region" description="Helical" evidence="6">
    <location>
        <begin position="276"/>
        <end position="301"/>
    </location>
</feature>
<sequence>MENSSAHEPLISNGNEAVVLLSRGNSFGSSFVDEGDIEPVNRVGDFFREFSVESKKIWRLAGPAVFTSLCQYSLGAITQVFAGQVGTLELAAFSVENSVIAGFSFGIMMGMGSALETLCGQAYGAGQHDMLGIYMQRSWVILNATSIILMFLYVFAEPLLKLIGQDTKIAEAAGVFAIYMIPQLFAYSMNFPIAKFLQAQSKIMAMAMISFVVLILHTILSWAVMLKLGWGLVGAAVVLNASWWLIVVGQLLYIFSGTCGRAWSGFSWKAFQNLWGFVRLSLASAVMLCLEVWYYMALILFAGYLKNPEVAVDALSTCMNILGWAVMVAFGFNAATSVRVSNELGAGHPRTAKFSVIVVVLSSFVLGLIMALVLITTRKIYPSAFTNSIEVKELIYILTPLLAFSIVINNVQPVLSSVAIGAGWQALVAYVNIGCYYLFGIPLGLLFGYKLDFGVQGIWCGMLLGTILQTGILFGMTYKTNWNKEASIAGHRIRQWGGEPDAGEKNNNK</sequence>
<evidence type="ECO:0000256" key="5">
    <source>
        <dbReference type="ARBA" id="ARBA00023136"/>
    </source>
</evidence>
<keyword evidence="3 6" id="KW-0812">Transmembrane</keyword>
<dbReference type="GO" id="GO:0015297">
    <property type="term" value="F:antiporter activity"/>
    <property type="evidence" value="ECO:0007669"/>
    <property type="project" value="InterPro"/>
</dbReference>
<evidence type="ECO:0000313" key="8">
    <source>
        <dbReference type="Proteomes" id="UP001177140"/>
    </source>
</evidence>
<feature type="transmembrane region" description="Helical" evidence="6">
    <location>
        <begin position="453"/>
        <end position="474"/>
    </location>
</feature>
<dbReference type="Proteomes" id="UP001177140">
    <property type="component" value="Unassembled WGS sequence"/>
</dbReference>
<dbReference type="GO" id="GO:1990961">
    <property type="term" value="P:xenobiotic detoxification by transmembrane export across the plasma membrane"/>
    <property type="evidence" value="ECO:0007669"/>
    <property type="project" value="InterPro"/>
</dbReference>
<evidence type="ECO:0000256" key="3">
    <source>
        <dbReference type="ARBA" id="ARBA00022692"/>
    </source>
</evidence>
<feature type="transmembrane region" description="Helical" evidence="6">
    <location>
        <begin position="354"/>
        <end position="375"/>
    </location>
</feature>
<dbReference type="Pfam" id="PF01554">
    <property type="entry name" value="MatE"/>
    <property type="match status" value="2"/>
</dbReference>
<feature type="transmembrane region" description="Helical" evidence="6">
    <location>
        <begin position="321"/>
        <end position="342"/>
    </location>
</feature>
<dbReference type="EMBL" id="JAJJMA010283604">
    <property type="protein sequence ID" value="MCL7046623.1"/>
    <property type="molecule type" value="Genomic_DNA"/>
</dbReference>
<evidence type="ECO:0000256" key="6">
    <source>
        <dbReference type="RuleBase" id="RU004914"/>
    </source>
</evidence>
<protein>
    <recommendedName>
        <fullName evidence="6">Protein DETOXIFICATION</fullName>
    </recommendedName>
    <alternativeName>
        <fullName evidence="6">Multidrug and toxic compound extrusion protein</fullName>
    </alternativeName>
</protein>
<keyword evidence="4 6" id="KW-1133">Transmembrane helix</keyword>
<gene>
    <name evidence="7" type="ORF">MKW94_009845</name>
</gene>
<comment type="subcellular location">
    <subcellularLocation>
        <location evidence="1">Membrane</location>
        <topology evidence="1">Multi-pass membrane protein</topology>
    </subcellularLocation>
</comment>
<evidence type="ECO:0000256" key="4">
    <source>
        <dbReference type="ARBA" id="ARBA00022989"/>
    </source>
</evidence>
<reference evidence="7" key="1">
    <citation type="submission" date="2022-03" db="EMBL/GenBank/DDBJ databases">
        <title>A functionally conserved STORR gene fusion in Papaver species that diverged 16.8 million years ago.</title>
        <authorList>
            <person name="Catania T."/>
        </authorList>
    </citation>
    <scope>NUCLEOTIDE SEQUENCE</scope>
    <source>
        <strain evidence="7">S-191538</strain>
    </source>
</reference>
<dbReference type="InterPro" id="IPR045069">
    <property type="entry name" value="MATE_euk"/>
</dbReference>
<dbReference type="PANTHER" id="PTHR11206">
    <property type="entry name" value="MULTIDRUG RESISTANCE PROTEIN"/>
    <property type="match status" value="1"/>
</dbReference>
<feature type="non-terminal residue" evidence="7">
    <location>
        <position position="509"/>
    </location>
</feature>
<dbReference type="NCBIfam" id="TIGR00797">
    <property type="entry name" value="matE"/>
    <property type="match status" value="1"/>
</dbReference>
<feature type="transmembrane region" description="Helical" evidence="6">
    <location>
        <begin position="203"/>
        <end position="224"/>
    </location>
</feature>
<dbReference type="InterPro" id="IPR002528">
    <property type="entry name" value="MATE_fam"/>
</dbReference>
<dbReference type="CDD" id="cd13132">
    <property type="entry name" value="MATE_eukaryotic"/>
    <property type="match status" value="1"/>
</dbReference>
<dbReference type="AlphaFoldDB" id="A0AA41VSI3"/>